<sequence length="110" mass="12241">MWTSVNMDAYLAVTCHFITEEIQLSTILIGVKQFIAEAKDTLMTERRIRDKVTEEMSTEKRVSGSKVIPTVKMLKHLASRQWASVPHPTASKLVTCASNCTTSAIAELQS</sequence>
<evidence type="ECO:0000313" key="1">
    <source>
        <dbReference type="EMBL" id="KAI2646430.1"/>
    </source>
</evidence>
<reference evidence="1 2" key="1">
    <citation type="submission" date="2022-01" db="EMBL/GenBank/DDBJ databases">
        <title>A high-quality chromosome-level genome assembly of rohu carp, Labeo rohita.</title>
        <authorList>
            <person name="Arick M.A. II"/>
            <person name="Hsu C.-Y."/>
            <person name="Magbanua Z."/>
            <person name="Pechanova O."/>
            <person name="Grover C."/>
            <person name="Miller E."/>
            <person name="Thrash A."/>
            <person name="Ezzel L."/>
            <person name="Alam S."/>
            <person name="Benzie J."/>
            <person name="Hamilton M."/>
            <person name="Karsi A."/>
            <person name="Lawrence M.L."/>
            <person name="Peterson D.G."/>
        </authorList>
    </citation>
    <scope>NUCLEOTIDE SEQUENCE [LARGE SCALE GENOMIC DNA]</scope>
    <source>
        <strain evidence="2">BAU-BD-2019</strain>
        <tissue evidence="1">Blood</tissue>
    </source>
</reference>
<accession>A0ABQ8L6T5</accession>
<organism evidence="1 2">
    <name type="scientific">Labeo rohita</name>
    <name type="common">Indian major carp</name>
    <name type="synonym">Cyprinus rohita</name>
    <dbReference type="NCBI Taxonomy" id="84645"/>
    <lineage>
        <taxon>Eukaryota</taxon>
        <taxon>Metazoa</taxon>
        <taxon>Chordata</taxon>
        <taxon>Craniata</taxon>
        <taxon>Vertebrata</taxon>
        <taxon>Euteleostomi</taxon>
        <taxon>Actinopterygii</taxon>
        <taxon>Neopterygii</taxon>
        <taxon>Teleostei</taxon>
        <taxon>Ostariophysi</taxon>
        <taxon>Cypriniformes</taxon>
        <taxon>Cyprinidae</taxon>
        <taxon>Labeoninae</taxon>
        <taxon>Labeonini</taxon>
        <taxon>Labeo</taxon>
    </lineage>
</organism>
<name>A0ABQ8L6T5_LABRO</name>
<dbReference type="Proteomes" id="UP000830375">
    <property type="component" value="Unassembled WGS sequence"/>
</dbReference>
<gene>
    <name evidence="1" type="ORF">H4Q32_028828</name>
</gene>
<keyword evidence="2" id="KW-1185">Reference proteome</keyword>
<comment type="caution">
    <text evidence="1">The sequence shown here is derived from an EMBL/GenBank/DDBJ whole genome shotgun (WGS) entry which is preliminary data.</text>
</comment>
<proteinExistence type="predicted"/>
<protein>
    <submittedName>
        <fullName evidence="1">Protein phosphatase PP2A regulatory subunit A</fullName>
    </submittedName>
</protein>
<dbReference type="EMBL" id="JACTAM010001335">
    <property type="protein sequence ID" value="KAI2646430.1"/>
    <property type="molecule type" value="Genomic_DNA"/>
</dbReference>
<evidence type="ECO:0000313" key="2">
    <source>
        <dbReference type="Proteomes" id="UP000830375"/>
    </source>
</evidence>